<dbReference type="EMBL" id="AMZH03000881">
    <property type="protein sequence ID" value="RRT81576.1"/>
    <property type="molecule type" value="Genomic_DNA"/>
</dbReference>
<dbReference type="Proteomes" id="UP000287651">
    <property type="component" value="Unassembled WGS sequence"/>
</dbReference>
<sequence length="106" mass="11969">MLTHKFKLKKLRPSSMAGGCIIVEATTNSNTEPLLPSKVSYTRSLYRAGNKLRSLWSCLRWMCIDQSDAKYIMVSWSLFLAGVFVLTASYFVVSYAPTHHAYDVVV</sequence>
<accession>A0A427AZU0</accession>
<evidence type="ECO:0000313" key="2">
    <source>
        <dbReference type="EMBL" id="RRT81576.1"/>
    </source>
</evidence>
<reference evidence="2 3" key="1">
    <citation type="journal article" date="2014" name="Agronomy (Basel)">
        <title>A Draft Genome Sequence for Ensete ventricosum, the Drought-Tolerant Tree Against Hunger.</title>
        <authorList>
            <person name="Harrison J."/>
            <person name="Moore K.A."/>
            <person name="Paszkiewicz K."/>
            <person name="Jones T."/>
            <person name="Grant M."/>
            <person name="Ambacheew D."/>
            <person name="Muzemil S."/>
            <person name="Studholme D.J."/>
        </authorList>
    </citation>
    <scope>NUCLEOTIDE SEQUENCE [LARGE SCALE GENOMIC DNA]</scope>
</reference>
<organism evidence="2 3">
    <name type="scientific">Ensete ventricosum</name>
    <name type="common">Abyssinian banana</name>
    <name type="synonym">Musa ensete</name>
    <dbReference type="NCBI Taxonomy" id="4639"/>
    <lineage>
        <taxon>Eukaryota</taxon>
        <taxon>Viridiplantae</taxon>
        <taxon>Streptophyta</taxon>
        <taxon>Embryophyta</taxon>
        <taxon>Tracheophyta</taxon>
        <taxon>Spermatophyta</taxon>
        <taxon>Magnoliopsida</taxon>
        <taxon>Liliopsida</taxon>
        <taxon>Zingiberales</taxon>
        <taxon>Musaceae</taxon>
        <taxon>Ensete</taxon>
    </lineage>
</organism>
<gene>
    <name evidence="2" type="ORF">B296_00003442</name>
</gene>
<keyword evidence="1" id="KW-0812">Transmembrane</keyword>
<dbReference type="InterPro" id="IPR021924">
    <property type="entry name" value="DUF3537"/>
</dbReference>
<comment type="caution">
    <text evidence="2">The sequence shown here is derived from an EMBL/GenBank/DDBJ whole genome shotgun (WGS) entry which is preliminary data.</text>
</comment>
<evidence type="ECO:0000313" key="3">
    <source>
        <dbReference type="Proteomes" id="UP000287651"/>
    </source>
</evidence>
<dbReference type="AlphaFoldDB" id="A0A427AZU0"/>
<proteinExistence type="predicted"/>
<keyword evidence="1" id="KW-0472">Membrane</keyword>
<dbReference type="Pfam" id="PF12056">
    <property type="entry name" value="DUF3537"/>
    <property type="match status" value="1"/>
</dbReference>
<feature type="transmembrane region" description="Helical" evidence="1">
    <location>
        <begin position="71"/>
        <end position="93"/>
    </location>
</feature>
<protein>
    <submittedName>
        <fullName evidence="2">Uncharacterized protein</fullName>
    </submittedName>
</protein>
<keyword evidence="1" id="KW-1133">Transmembrane helix</keyword>
<evidence type="ECO:0000256" key="1">
    <source>
        <dbReference type="SAM" id="Phobius"/>
    </source>
</evidence>
<name>A0A427AZU0_ENSVE</name>